<dbReference type="InterPro" id="IPR039365">
    <property type="entry name" value="IS701-like"/>
</dbReference>
<protein>
    <submittedName>
        <fullName evidence="2">SRSO17 transposase</fullName>
    </submittedName>
</protein>
<dbReference type="InterPro" id="IPR038721">
    <property type="entry name" value="IS701-like_DDE_dom"/>
</dbReference>
<dbReference type="PANTHER" id="PTHR33627:SF1">
    <property type="entry name" value="TRANSPOSASE"/>
    <property type="match status" value="1"/>
</dbReference>
<evidence type="ECO:0000313" key="2">
    <source>
        <dbReference type="EMBL" id="MBP2371941.1"/>
    </source>
</evidence>
<dbReference type="NCBIfam" id="NF033540">
    <property type="entry name" value="transpos_IS701"/>
    <property type="match status" value="2"/>
</dbReference>
<feature type="domain" description="Transposase IS701-like DDE" evidence="1">
    <location>
        <begin position="20"/>
        <end position="232"/>
    </location>
</feature>
<comment type="caution">
    <text evidence="2">The sequence shown here is derived from an EMBL/GenBank/DDBJ whole genome shotgun (WGS) entry which is preliminary data.</text>
</comment>
<proteinExistence type="predicted"/>
<name>A0ABS4W6W0_9PSEU</name>
<reference evidence="2 3" key="1">
    <citation type="submission" date="2021-03" db="EMBL/GenBank/DDBJ databases">
        <title>Sequencing the genomes of 1000 actinobacteria strains.</title>
        <authorList>
            <person name="Klenk H.-P."/>
        </authorList>
    </citation>
    <scope>NUCLEOTIDE SEQUENCE [LARGE SCALE GENOMIC DNA]</scope>
    <source>
        <strain evidence="2 3">DSM 45256</strain>
    </source>
</reference>
<gene>
    <name evidence="2" type="ORF">JOF36_007714</name>
</gene>
<evidence type="ECO:0000313" key="3">
    <source>
        <dbReference type="Proteomes" id="UP001519295"/>
    </source>
</evidence>
<accession>A0ABS4W6W0</accession>
<evidence type="ECO:0000259" key="1">
    <source>
        <dbReference type="Pfam" id="PF13546"/>
    </source>
</evidence>
<organism evidence="2 3">
    <name type="scientific">Pseudonocardia parietis</name>
    <dbReference type="NCBI Taxonomy" id="570936"/>
    <lineage>
        <taxon>Bacteria</taxon>
        <taxon>Bacillati</taxon>
        <taxon>Actinomycetota</taxon>
        <taxon>Actinomycetes</taxon>
        <taxon>Pseudonocardiales</taxon>
        <taxon>Pseudonocardiaceae</taxon>
        <taxon>Pseudonocardia</taxon>
    </lineage>
</organism>
<dbReference type="SUPFAM" id="SSF53098">
    <property type="entry name" value="Ribonuclease H-like"/>
    <property type="match status" value="2"/>
</dbReference>
<dbReference type="InterPro" id="IPR012337">
    <property type="entry name" value="RNaseH-like_sf"/>
</dbReference>
<sequence>MTEVATWAAGLEELQARIAPRFARSEPRERVGEYVRGLLAPLERKNAWTLAEAAGESRPAGMQRLLVGADWDPDLVRDDLRDYVIEHLGDPGGVLVVDDTGFLKKGTKSAGVQRQYSGTAGRVENCQIGVFLGYAAPGGRTFLDRELYLPASWTDDRARCREAGVPDAVGFATKPELAMNMLARAVDAGIPASWVTADEAYGQVSRLRLMLEDRGLSYVVAVPCSQRVHPTTAAGGGIDVRADEVIAGLAPQAWSTVSTGAGAKGPRVYVTEVATWAAGLEELQARIAPRFARSEPRERVGEYVRGLLAPLERKNAWTLAEAAGESRPAGMQRLLVGADWDPDLVRDDLRDYVIEHLGDPGGVLVVDDTGFLKKGTKSAGVQRQYSGTAGRVENCQIGVFLGYAAPGGRTFLDRELYLPASWTDDRARCREAGVPDAVGFATKPELAMNMLARAVDAGIPASWVTADEAYGQVSRLRLMLEDRGLSYVVAVPCSQRVHPTTAAGGGIDVRADEVIAGLAPQAWSTVSTGAGAKGPRVYQWARAAVRPLAGPGYWLLARRSLTDPTDIAYYLCSAPARTPLRELARIAGTRWAIEESFQTAKGEVGLDHYQVRRYDGWYRHITLAMLAHAFLTVTRADAQKNDHARPQS</sequence>
<dbReference type="Pfam" id="PF13546">
    <property type="entry name" value="DDE_5"/>
    <property type="match status" value="2"/>
</dbReference>
<feature type="domain" description="Transposase IS701-like DDE" evidence="1">
    <location>
        <begin position="289"/>
        <end position="501"/>
    </location>
</feature>
<dbReference type="EMBL" id="JAGINU010000004">
    <property type="protein sequence ID" value="MBP2371941.1"/>
    <property type="molecule type" value="Genomic_DNA"/>
</dbReference>
<dbReference type="PANTHER" id="PTHR33627">
    <property type="entry name" value="TRANSPOSASE"/>
    <property type="match status" value="1"/>
</dbReference>
<keyword evidence="3" id="KW-1185">Reference proteome</keyword>
<dbReference type="Proteomes" id="UP001519295">
    <property type="component" value="Unassembled WGS sequence"/>
</dbReference>